<sequence>MTILIFHPSQLTPYFSWKYTHHRHHSNSSSLEHDEVYMPRLINIQITINACIVNQGINVSERAAAMILHPTFTKLRQNSSR</sequence>
<reference evidence="1" key="1">
    <citation type="journal article" date="2012" name="Nature">
        <title>The tomato genome sequence provides insights into fleshy fruit evolution.</title>
        <authorList>
            <consortium name="Tomato Genome Consortium"/>
        </authorList>
    </citation>
    <scope>NUCLEOTIDE SEQUENCE [LARGE SCALE GENOMIC DNA]</scope>
    <source>
        <strain evidence="1">cv. Heinz 1706</strain>
    </source>
</reference>
<evidence type="ECO:0008006" key="3">
    <source>
        <dbReference type="Google" id="ProtNLM"/>
    </source>
</evidence>
<evidence type="ECO:0000313" key="2">
    <source>
        <dbReference type="Proteomes" id="UP000004994"/>
    </source>
</evidence>
<dbReference type="PANTHER" id="PTHR32100">
    <property type="entry name" value="OMEGA-6 FATTY ACID DESATURASE, CHLOROPLASTIC"/>
    <property type="match status" value="1"/>
</dbReference>
<accession>A0A3Q7J803</accession>
<organism evidence="1">
    <name type="scientific">Solanum lycopersicum</name>
    <name type="common">Tomato</name>
    <name type="synonym">Lycopersicon esculentum</name>
    <dbReference type="NCBI Taxonomy" id="4081"/>
    <lineage>
        <taxon>Eukaryota</taxon>
        <taxon>Viridiplantae</taxon>
        <taxon>Streptophyta</taxon>
        <taxon>Embryophyta</taxon>
        <taxon>Tracheophyta</taxon>
        <taxon>Spermatophyta</taxon>
        <taxon>Magnoliopsida</taxon>
        <taxon>eudicotyledons</taxon>
        <taxon>Gunneridae</taxon>
        <taxon>Pentapetalae</taxon>
        <taxon>asterids</taxon>
        <taxon>lamiids</taxon>
        <taxon>Solanales</taxon>
        <taxon>Solanaceae</taxon>
        <taxon>Solanoideae</taxon>
        <taxon>Solaneae</taxon>
        <taxon>Solanum</taxon>
        <taxon>Solanum subgen. Lycopersicon</taxon>
    </lineage>
</organism>
<dbReference type="Proteomes" id="UP000004994">
    <property type="component" value="Chromosome 12"/>
</dbReference>
<evidence type="ECO:0000313" key="1">
    <source>
        <dbReference type="EnsemblPlants" id="Solyc12g036515.1.1"/>
    </source>
</evidence>
<protein>
    <recommendedName>
        <fullName evidence="3">Fatty acid desaturase domain-containing protein</fullName>
    </recommendedName>
</protein>
<dbReference type="GO" id="GO:0016491">
    <property type="term" value="F:oxidoreductase activity"/>
    <property type="evidence" value="ECO:0007669"/>
    <property type="project" value="InterPro"/>
</dbReference>
<dbReference type="STRING" id="4081.A0A3Q7J803"/>
<dbReference type="EnsemblPlants" id="Solyc12g036515.1.1">
    <property type="protein sequence ID" value="Solyc12g036515.1.1"/>
    <property type="gene ID" value="Solyc12g036515.1"/>
</dbReference>
<keyword evidence="2" id="KW-1185">Reference proteome</keyword>
<name>A0A3Q7J803_SOLLC</name>
<reference evidence="1" key="2">
    <citation type="submission" date="2019-01" db="UniProtKB">
        <authorList>
            <consortium name="EnsemblPlants"/>
        </authorList>
    </citation>
    <scope>IDENTIFICATION</scope>
    <source>
        <strain evidence="1">cv. Heinz 1706</strain>
    </source>
</reference>
<dbReference type="AlphaFoldDB" id="A0A3Q7J803"/>
<dbReference type="Gramene" id="Solyc12g036515.1.1">
    <property type="protein sequence ID" value="Solyc12g036515.1.1"/>
    <property type="gene ID" value="Solyc12g036515.1"/>
</dbReference>
<dbReference type="InterPro" id="IPR012171">
    <property type="entry name" value="Fatty_acid_desaturase"/>
</dbReference>
<dbReference type="InParanoid" id="A0A3Q7J803"/>
<proteinExistence type="predicted"/>